<name>A0A643FBC2_IDEDE</name>
<evidence type="ECO:0000313" key="1">
    <source>
        <dbReference type="EMBL" id="KAB0581410.1"/>
    </source>
</evidence>
<dbReference type="RefSeq" id="WP_151124347.1">
    <property type="nucleotide sequence ID" value="NZ_CP088082.1"/>
</dbReference>
<dbReference type="Proteomes" id="UP000430120">
    <property type="component" value="Unassembled WGS sequence"/>
</dbReference>
<protein>
    <submittedName>
        <fullName evidence="1">DUF4276 family protein</fullName>
    </submittedName>
</protein>
<organism evidence="1 2">
    <name type="scientific">Ideonella dechloratans</name>
    <dbReference type="NCBI Taxonomy" id="36863"/>
    <lineage>
        <taxon>Bacteria</taxon>
        <taxon>Pseudomonadati</taxon>
        <taxon>Pseudomonadota</taxon>
        <taxon>Betaproteobacteria</taxon>
        <taxon>Burkholderiales</taxon>
        <taxon>Sphaerotilaceae</taxon>
        <taxon>Ideonella</taxon>
    </lineage>
</organism>
<keyword evidence="2" id="KW-1185">Reference proteome</keyword>
<comment type="caution">
    <text evidence="1">The sequence shown here is derived from an EMBL/GenBank/DDBJ whole genome shotgun (WGS) entry which is preliminary data.</text>
</comment>
<dbReference type="Pfam" id="PF14103">
    <property type="entry name" value="DUF4276"/>
    <property type="match status" value="1"/>
</dbReference>
<dbReference type="OrthoDB" id="9801478at2"/>
<proteinExistence type="predicted"/>
<accession>A0A643FBC2</accession>
<gene>
    <name evidence="1" type="ORF">F7Q92_11810</name>
</gene>
<sequence length="223" mass="24287">MRRVVIVCEGQTEEAFISRVMVPAFVETGILLQGITVETSPGHKGGAMRYDRLRPALRNALANGRVAAVTTLIDLYKLAPDFPGYGAALPLPTLAERLRALESQLHADVVAHCGCNPARFIPHVQPHEFEALLFSDVSVLAGLEAGWAAAAPALVQARMAAPTPEEINNGHETKPSARLETLLRNPSYRKLRHGPIAAERIGLARIESECPHFAKWLAQLRIL</sequence>
<dbReference type="AlphaFoldDB" id="A0A643FBC2"/>
<dbReference type="EMBL" id="VZPB01000025">
    <property type="protein sequence ID" value="KAB0581410.1"/>
    <property type="molecule type" value="Genomic_DNA"/>
</dbReference>
<evidence type="ECO:0000313" key="2">
    <source>
        <dbReference type="Proteomes" id="UP000430120"/>
    </source>
</evidence>
<dbReference type="InterPro" id="IPR025455">
    <property type="entry name" value="DUF4276"/>
</dbReference>
<reference evidence="1 2" key="1">
    <citation type="submission" date="2019-09" db="EMBL/GenBank/DDBJ databases">
        <title>Draft genome sequences of 48 bacterial type strains from the CCUG.</title>
        <authorList>
            <person name="Tunovic T."/>
            <person name="Pineiro-Iglesias B."/>
            <person name="Unosson C."/>
            <person name="Inganas E."/>
            <person name="Ohlen M."/>
            <person name="Cardew S."/>
            <person name="Jensie-Markopoulos S."/>
            <person name="Salva-Serra F."/>
            <person name="Jaen-Luchoro D."/>
            <person name="Karlsson R."/>
            <person name="Svensson-Stadler L."/>
            <person name="Chun J."/>
            <person name="Moore E."/>
        </authorList>
    </citation>
    <scope>NUCLEOTIDE SEQUENCE [LARGE SCALE GENOMIC DNA]</scope>
    <source>
        <strain evidence="1 2">CCUG 30977</strain>
    </source>
</reference>